<evidence type="ECO:0000313" key="6">
    <source>
        <dbReference type="Proteomes" id="UP000551353"/>
    </source>
</evidence>
<organism evidence="5 6">
    <name type="scientific">Rhizobium mongolense</name>
    <dbReference type="NCBI Taxonomy" id="57676"/>
    <lineage>
        <taxon>Bacteria</taxon>
        <taxon>Pseudomonadati</taxon>
        <taxon>Pseudomonadota</taxon>
        <taxon>Alphaproteobacteria</taxon>
        <taxon>Hyphomicrobiales</taxon>
        <taxon>Rhizobiaceae</taxon>
        <taxon>Rhizobium/Agrobacterium group</taxon>
        <taxon>Rhizobium</taxon>
    </lineage>
</organism>
<gene>
    <name evidence="5" type="ORF">GGD56_006714</name>
</gene>
<dbReference type="Proteomes" id="UP000551353">
    <property type="component" value="Unassembled WGS sequence"/>
</dbReference>
<dbReference type="PROSITE" id="PS01124">
    <property type="entry name" value="HTH_ARAC_FAMILY_2"/>
    <property type="match status" value="1"/>
</dbReference>
<name>A0ABR6IY17_9HYPH</name>
<keyword evidence="3" id="KW-0804">Transcription</keyword>
<dbReference type="InterPro" id="IPR009057">
    <property type="entry name" value="Homeodomain-like_sf"/>
</dbReference>
<dbReference type="Gene3D" id="1.10.10.60">
    <property type="entry name" value="Homeodomain-like"/>
    <property type="match status" value="1"/>
</dbReference>
<dbReference type="SUPFAM" id="SSF46689">
    <property type="entry name" value="Homeodomain-like"/>
    <property type="match status" value="1"/>
</dbReference>
<feature type="domain" description="HTH araC/xylS-type" evidence="4">
    <location>
        <begin position="1"/>
        <end position="81"/>
    </location>
</feature>
<dbReference type="Pfam" id="PF12833">
    <property type="entry name" value="HTH_18"/>
    <property type="match status" value="1"/>
</dbReference>
<comment type="caution">
    <text evidence="5">The sequence shown here is derived from an EMBL/GenBank/DDBJ whole genome shotgun (WGS) entry which is preliminary data.</text>
</comment>
<dbReference type="PANTHER" id="PTHR46796">
    <property type="entry name" value="HTH-TYPE TRANSCRIPTIONAL ACTIVATOR RHAS-RELATED"/>
    <property type="match status" value="1"/>
</dbReference>
<keyword evidence="1" id="KW-0805">Transcription regulation</keyword>
<dbReference type="PANTHER" id="PTHR46796:SF13">
    <property type="entry name" value="HTH-TYPE TRANSCRIPTIONAL ACTIVATOR RHAS"/>
    <property type="match status" value="1"/>
</dbReference>
<evidence type="ECO:0000313" key="5">
    <source>
        <dbReference type="EMBL" id="MBB4232815.1"/>
    </source>
</evidence>
<accession>A0ABR6IY17</accession>
<evidence type="ECO:0000256" key="3">
    <source>
        <dbReference type="ARBA" id="ARBA00023163"/>
    </source>
</evidence>
<evidence type="ECO:0000259" key="4">
    <source>
        <dbReference type="PROSITE" id="PS01124"/>
    </source>
</evidence>
<dbReference type="InterPro" id="IPR018060">
    <property type="entry name" value="HTH_AraC"/>
</dbReference>
<sequence length="81" mass="8897">MEALARKASMSPRTFARKFSVHFGQTPAKFVSQIRLEAARRALEEGRLPMNAVAKLVGFGDEQGLRRAILRSCGITPSDGH</sequence>
<proteinExistence type="predicted"/>
<reference evidence="5 6" key="1">
    <citation type="submission" date="2020-08" db="EMBL/GenBank/DDBJ databases">
        <title>Genomic Encyclopedia of Type Strains, Phase IV (KMG-V): Genome sequencing to study the core and pangenomes of soil and plant-associated prokaryotes.</title>
        <authorList>
            <person name="Whitman W."/>
        </authorList>
    </citation>
    <scope>NUCLEOTIDE SEQUENCE [LARGE SCALE GENOMIC DNA]</scope>
    <source>
        <strain evidence="5 6">SEMIA 4087</strain>
    </source>
</reference>
<dbReference type="SMART" id="SM00342">
    <property type="entry name" value="HTH_ARAC"/>
    <property type="match status" value="1"/>
</dbReference>
<evidence type="ECO:0000256" key="1">
    <source>
        <dbReference type="ARBA" id="ARBA00023015"/>
    </source>
</evidence>
<dbReference type="InterPro" id="IPR050204">
    <property type="entry name" value="AraC_XylS_family_regulators"/>
</dbReference>
<keyword evidence="6" id="KW-1185">Reference proteome</keyword>
<keyword evidence="2" id="KW-0238">DNA-binding</keyword>
<evidence type="ECO:0000256" key="2">
    <source>
        <dbReference type="ARBA" id="ARBA00023125"/>
    </source>
</evidence>
<dbReference type="EMBL" id="JACIFX010000018">
    <property type="protein sequence ID" value="MBB4232815.1"/>
    <property type="molecule type" value="Genomic_DNA"/>
</dbReference>
<protein>
    <submittedName>
        <fullName evidence="5">Transcriptional regulator GlxA family with amidase domain</fullName>
    </submittedName>
</protein>